<feature type="region of interest" description="Disordered" evidence="1">
    <location>
        <begin position="193"/>
        <end position="230"/>
    </location>
</feature>
<evidence type="ECO:0000256" key="1">
    <source>
        <dbReference type="SAM" id="MobiDB-lite"/>
    </source>
</evidence>
<comment type="caution">
    <text evidence="2">The sequence shown here is derived from an EMBL/GenBank/DDBJ whole genome shotgun (WGS) entry which is preliminary data.</text>
</comment>
<organism evidence="2 3">
    <name type="scientific">Rhodofomes roseus</name>
    <dbReference type="NCBI Taxonomy" id="34475"/>
    <lineage>
        <taxon>Eukaryota</taxon>
        <taxon>Fungi</taxon>
        <taxon>Dikarya</taxon>
        <taxon>Basidiomycota</taxon>
        <taxon>Agaricomycotina</taxon>
        <taxon>Agaricomycetes</taxon>
        <taxon>Polyporales</taxon>
        <taxon>Rhodofomes</taxon>
    </lineage>
</organism>
<feature type="compositionally biased region" description="Polar residues" evidence="1">
    <location>
        <begin position="114"/>
        <end position="132"/>
    </location>
</feature>
<dbReference type="EMBL" id="JADCUA010000022">
    <property type="protein sequence ID" value="KAH9832155.1"/>
    <property type="molecule type" value="Genomic_DNA"/>
</dbReference>
<dbReference type="RefSeq" id="XP_047775174.1">
    <property type="nucleotide sequence ID" value="XM_047928465.1"/>
</dbReference>
<protein>
    <submittedName>
        <fullName evidence="2">Uncharacterized protein</fullName>
    </submittedName>
</protein>
<reference evidence="2 3" key="1">
    <citation type="journal article" date="2021" name="Environ. Microbiol.">
        <title>Gene family expansions and transcriptome signatures uncover fungal adaptations to wood decay.</title>
        <authorList>
            <person name="Hage H."/>
            <person name="Miyauchi S."/>
            <person name="Viragh M."/>
            <person name="Drula E."/>
            <person name="Min B."/>
            <person name="Chaduli D."/>
            <person name="Navarro D."/>
            <person name="Favel A."/>
            <person name="Norest M."/>
            <person name="Lesage-Meessen L."/>
            <person name="Balint B."/>
            <person name="Merenyi Z."/>
            <person name="de Eugenio L."/>
            <person name="Morin E."/>
            <person name="Martinez A.T."/>
            <person name="Baldrian P."/>
            <person name="Stursova M."/>
            <person name="Martinez M.J."/>
            <person name="Novotny C."/>
            <person name="Magnuson J.K."/>
            <person name="Spatafora J.W."/>
            <person name="Maurice S."/>
            <person name="Pangilinan J."/>
            <person name="Andreopoulos W."/>
            <person name="LaButti K."/>
            <person name="Hundley H."/>
            <person name="Na H."/>
            <person name="Kuo A."/>
            <person name="Barry K."/>
            <person name="Lipzen A."/>
            <person name="Henrissat B."/>
            <person name="Riley R."/>
            <person name="Ahrendt S."/>
            <person name="Nagy L.G."/>
            <person name="Grigoriev I.V."/>
            <person name="Martin F."/>
            <person name="Rosso M.N."/>
        </authorList>
    </citation>
    <scope>NUCLEOTIDE SEQUENCE [LARGE SCALE GENOMIC DNA]</scope>
    <source>
        <strain evidence="2 3">CIRM-BRFM 1785</strain>
    </source>
</reference>
<accession>A0ABQ8K5A4</accession>
<evidence type="ECO:0000313" key="3">
    <source>
        <dbReference type="Proteomes" id="UP000814176"/>
    </source>
</evidence>
<dbReference type="Proteomes" id="UP000814176">
    <property type="component" value="Unassembled WGS sequence"/>
</dbReference>
<proteinExistence type="predicted"/>
<sequence length="230" mass="24995">MANTTGNTRTEKELEALGWVGIGTEEVAHGDYGEREATKIMARESRQGSAAPSSSNRKRRRSGDKDIMSTGLDQGSKRRRVQRESGAIAARIERSWGLQASVDFGEMQHKLEVASTSMASTRDGQSAAQSHPFTPPRIAPTKEDNAITSKGKPLDRRLWTTRPDGHATAAFRNMVPSSLPRFRTAADNAMPYRLEPAAPATPSSRPLLLSAIGGRKDTPTSPYITGPQPR</sequence>
<gene>
    <name evidence="2" type="ORF">C8Q71DRAFT_879799</name>
</gene>
<evidence type="ECO:0000313" key="2">
    <source>
        <dbReference type="EMBL" id="KAH9832155.1"/>
    </source>
</evidence>
<keyword evidence="3" id="KW-1185">Reference proteome</keyword>
<feature type="region of interest" description="Disordered" evidence="1">
    <location>
        <begin position="114"/>
        <end position="161"/>
    </location>
</feature>
<name>A0ABQ8K5A4_9APHY</name>
<feature type="region of interest" description="Disordered" evidence="1">
    <location>
        <begin position="40"/>
        <end position="85"/>
    </location>
</feature>
<dbReference type="GeneID" id="72009197"/>